<dbReference type="AlphaFoldDB" id="E0U5D4"/>
<organism evidence="1 2">
    <name type="scientific">Gloeothece verrucosa (strain PCC 7822)</name>
    <name type="common">Cyanothece sp. (strain PCC 7822)</name>
    <dbReference type="NCBI Taxonomy" id="497965"/>
    <lineage>
        <taxon>Bacteria</taxon>
        <taxon>Bacillati</taxon>
        <taxon>Cyanobacteriota</taxon>
        <taxon>Cyanophyceae</taxon>
        <taxon>Oscillatoriophycideae</taxon>
        <taxon>Chroococcales</taxon>
        <taxon>Aphanothecaceae</taxon>
        <taxon>Gloeothece</taxon>
        <taxon>Gloeothece verrucosa</taxon>
    </lineage>
</organism>
<evidence type="ECO:0000313" key="2">
    <source>
        <dbReference type="Proteomes" id="UP000008206"/>
    </source>
</evidence>
<dbReference type="Proteomes" id="UP000008206">
    <property type="component" value="Chromosome"/>
</dbReference>
<accession>E0U5D4</accession>
<dbReference type="eggNOG" id="ENOG50308TV">
    <property type="taxonomic scope" value="Bacteria"/>
</dbReference>
<dbReference type="EMBL" id="CP002198">
    <property type="protein sequence ID" value="ADN13524.1"/>
    <property type="molecule type" value="Genomic_DNA"/>
</dbReference>
<protein>
    <submittedName>
        <fullName evidence="1">Uncharacterized protein</fullName>
    </submittedName>
</protein>
<name>E0U5D4_GLOV7</name>
<sequence>MFQIAQSPTLYLMSLILPTGCKCTIVKNVTYRIVCPDFATALRVWNRRMRCIYPLLQSGDVVEVMGEGFYEISNPLP</sequence>
<dbReference type="HOGENOM" id="CLU_2600216_0_0_3"/>
<evidence type="ECO:0000313" key="1">
    <source>
        <dbReference type="EMBL" id="ADN13524.1"/>
    </source>
</evidence>
<reference evidence="2" key="1">
    <citation type="journal article" date="2011" name="MBio">
        <title>Novel metabolic attributes of the genus Cyanothece, comprising a group of unicellular nitrogen-fixing Cyanobacteria.</title>
        <authorList>
            <person name="Bandyopadhyay A."/>
            <person name="Elvitigala T."/>
            <person name="Welsh E."/>
            <person name="Stockel J."/>
            <person name="Liberton M."/>
            <person name="Min H."/>
            <person name="Sherman L.A."/>
            <person name="Pakrasi H.B."/>
        </authorList>
    </citation>
    <scope>NUCLEOTIDE SEQUENCE [LARGE SCALE GENOMIC DNA]</scope>
    <source>
        <strain evidence="2">PCC 7822</strain>
    </source>
</reference>
<keyword evidence="2" id="KW-1185">Reference proteome</keyword>
<dbReference type="RefSeq" id="WP_013321631.1">
    <property type="nucleotide sequence ID" value="NC_014501.1"/>
</dbReference>
<dbReference type="KEGG" id="cyj:Cyan7822_1531"/>
<proteinExistence type="predicted"/>
<gene>
    <name evidence="1" type="ordered locus">Cyan7822_1531</name>
</gene>